<dbReference type="EMBL" id="JRYO01000185">
    <property type="protein sequence ID" value="KHE91669.1"/>
    <property type="molecule type" value="Genomic_DNA"/>
</dbReference>
<dbReference type="AlphaFoldDB" id="A0A0B0EGG5"/>
<reference evidence="1 2" key="1">
    <citation type="submission" date="2014-10" db="EMBL/GenBank/DDBJ databases">
        <title>Draft genome of anammox bacterium scalindua brodae, obtained using differential coverage binning of sequence data from two enrichment reactors.</title>
        <authorList>
            <person name="Speth D.R."/>
            <person name="Russ L."/>
            <person name="Kartal B."/>
            <person name="Op den Camp H.J."/>
            <person name="Dutilh B.E."/>
            <person name="Jetten M.S."/>
        </authorList>
    </citation>
    <scope>NUCLEOTIDE SEQUENCE [LARGE SCALE GENOMIC DNA]</scope>
    <source>
        <strain evidence="1">RU1</strain>
    </source>
</reference>
<gene>
    <name evidence="1" type="ORF">SCABRO_02607</name>
</gene>
<proteinExistence type="predicted"/>
<evidence type="ECO:0000313" key="1">
    <source>
        <dbReference type="EMBL" id="KHE91669.1"/>
    </source>
</evidence>
<dbReference type="Proteomes" id="UP000030652">
    <property type="component" value="Unassembled WGS sequence"/>
</dbReference>
<feature type="non-terminal residue" evidence="1">
    <location>
        <position position="1"/>
    </location>
</feature>
<name>A0A0B0EGG5_9BACT</name>
<organism evidence="1 2">
    <name type="scientific">Candidatus Scalindua brodae</name>
    <dbReference type="NCBI Taxonomy" id="237368"/>
    <lineage>
        <taxon>Bacteria</taxon>
        <taxon>Pseudomonadati</taxon>
        <taxon>Planctomycetota</taxon>
        <taxon>Candidatus Brocadiia</taxon>
        <taxon>Candidatus Brocadiales</taxon>
        <taxon>Candidatus Scalinduaceae</taxon>
        <taxon>Candidatus Scalindua</taxon>
    </lineage>
</organism>
<accession>A0A0B0EGG5</accession>
<comment type="caution">
    <text evidence="1">The sequence shown here is derived from an EMBL/GenBank/DDBJ whole genome shotgun (WGS) entry which is preliminary data.</text>
</comment>
<protein>
    <submittedName>
        <fullName evidence="1">Uncharacterized protein</fullName>
    </submittedName>
</protein>
<sequence length="48" mass="5808">DTWYFYKKNRIQDQRMVNRGVILTRLEYYSGITYGSCNILSKELEDLI</sequence>
<evidence type="ECO:0000313" key="2">
    <source>
        <dbReference type="Proteomes" id="UP000030652"/>
    </source>
</evidence>